<feature type="transmembrane region" description="Helical" evidence="9">
    <location>
        <begin position="79"/>
        <end position="100"/>
    </location>
</feature>
<keyword evidence="4 9" id="KW-0812">Transmembrane</keyword>
<protein>
    <submittedName>
        <fullName evidence="10">Uncharacterized protein</fullName>
    </submittedName>
</protein>
<dbReference type="AlphaFoldDB" id="A0A7R9BQJ1"/>
<evidence type="ECO:0000256" key="3">
    <source>
        <dbReference type="ARBA" id="ARBA00022448"/>
    </source>
</evidence>
<comment type="similarity">
    <text evidence="2">Belongs to the V-ATPase e1/e2 subunit family.</text>
</comment>
<dbReference type="OrthoDB" id="1508846at2759"/>
<gene>
    <name evidence="10" type="ORF">NMOB1V02_LOCUS7130</name>
</gene>
<evidence type="ECO:0000313" key="10">
    <source>
        <dbReference type="EMBL" id="CAD7279457.1"/>
    </source>
</evidence>
<keyword evidence="8 9" id="KW-0472">Membrane</keyword>
<reference evidence="10" key="1">
    <citation type="submission" date="2020-11" db="EMBL/GenBank/DDBJ databases">
        <authorList>
            <person name="Tran Van P."/>
        </authorList>
    </citation>
    <scope>NUCLEOTIDE SEQUENCE</scope>
</reference>
<dbReference type="GO" id="GO:0046961">
    <property type="term" value="F:proton-transporting ATPase activity, rotational mechanism"/>
    <property type="evidence" value="ECO:0007669"/>
    <property type="project" value="InterPro"/>
</dbReference>
<name>A0A7R9BQJ1_9CRUS</name>
<evidence type="ECO:0000256" key="4">
    <source>
        <dbReference type="ARBA" id="ARBA00022692"/>
    </source>
</evidence>
<evidence type="ECO:0000256" key="9">
    <source>
        <dbReference type="SAM" id="Phobius"/>
    </source>
</evidence>
<keyword evidence="5" id="KW-0375">Hydrogen ion transport</keyword>
<dbReference type="Proteomes" id="UP000678499">
    <property type="component" value="Unassembled WGS sequence"/>
</dbReference>
<evidence type="ECO:0000256" key="6">
    <source>
        <dbReference type="ARBA" id="ARBA00022989"/>
    </source>
</evidence>
<comment type="subcellular location">
    <subcellularLocation>
        <location evidence="1">Membrane</location>
        <topology evidence="1">Multi-pass membrane protein</topology>
    </subcellularLocation>
</comment>
<evidence type="ECO:0000256" key="1">
    <source>
        <dbReference type="ARBA" id="ARBA00004141"/>
    </source>
</evidence>
<keyword evidence="3" id="KW-0813">Transport</keyword>
<evidence type="ECO:0000256" key="2">
    <source>
        <dbReference type="ARBA" id="ARBA00008328"/>
    </source>
</evidence>
<evidence type="ECO:0000256" key="5">
    <source>
        <dbReference type="ARBA" id="ARBA00022781"/>
    </source>
</evidence>
<dbReference type="EMBL" id="CAJPEX010001646">
    <property type="protein sequence ID" value="CAG0919609.1"/>
    <property type="molecule type" value="Genomic_DNA"/>
</dbReference>
<organism evidence="10">
    <name type="scientific">Notodromas monacha</name>
    <dbReference type="NCBI Taxonomy" id="399045"/>
    <lineage>
        <taxon>Eukaryota</taxon>
        <taxon>Metazoa</taxon>
        <taxon>Ecdysozoa</taxon>
        <taxon>Arthropoda</taxon>
        <taxon>Crustacea</taxon>
        <taxon>Oligostraca</taxon>
        <taxon>Ostracoda</taxon>
        <taxon>Podocopa</taxon>
        <taxon>Podocopida</taxon>
        <taxon>Cypridocopina</taxon>
        <taxon>Cypridoidea</taxon>
        <taxon>Cyprididae</taxon>
        <taxon>Notodromas</taxon>
    </lineage>
</organism>
<dbReference type="InterPro" id="IPR008389">
    <property type="entry name" value="ATPase_V0-cplx_e1/e2_su"/>
</dbReference>
<keyword evidence="7" id="KW-0406">Ion transport</keyword>
<dbReference type="GO" id="GO:0033179">
    <property type="term" value="C:proton-transporting V-type ATPase, V0 domain"/>
    <property type="evidence" value="ECO:0007669"/>
    <property type="project" value="InterPro"/>
</dbReference>
<evidence type="ECO:0000256" key="8">
    <source>
        <dbReference type="ARBA" id="ARBA00023136"/>
    </source>
</evidence>
<dbReference type="Pfam" id="PF05493">
    <property type="entry name" value="ATP_synt_H"/>
    <property type="match status" value="1"/>
</dbReference>
<proteinExistence type="inferred from homology"/>
<sequence length="129" mass="14235">MGFGIEPVIAVSVICGVIVLISPLLVRKGPNRGWMTTYMHQMNPLFGPILHNTTILLMQREWDGMYPHGIQEADGHKDAVVAAPLILALVLAMGMDLVVASPLPTTGIWNYREVPRDGPHPRRPSYAQK</sequence>
<evidence type="ECO:0000256" key="7">
    <source>
        <dbReference type="ARBA" id="ARBA00023065"/>
    </source>
</evidence>
<accession>A0A7R9BQJ1</accession>
<feature type="transmembrane region" description="Helical" evidence="9">
    <location>
        <begin position="7"/>
        <end position="26"/>
    </location>
</feature>
<dbReference type="EMBL" id="OA883683">
    <property type="protein sequence ID" value="CAD7279457.1"/>
    <property type="molecule type" value="Genomic_DNA"/>
</dbReference>
<keyword evidence="11" id="KW-1185">Reference proteome</keyword>
<keyword evidence="6 9" id="KW-1133">Transmembrane helix</keyword>
<evidence type="ECO:0000313" key="11">
    <source>
        <dbReference type="Proteomes" id="UP000678499"/>
    </source>
</evidence>